<dbReference type="OrthoDB" id="5624957at2"/>
<organism evidence="2 3">
    <name type="scientific">Phorcysia thermohydrogeniphila</name>
    <dbReference type="NCBI Taxonomy" id="936138"/>
    <lineage>
        <taxon>Bacteria</taxon>
        <taxon>Pseudomonadati</taxon>
        <taxon>Aquificota</taxon>
        <taxon>Aquificia</taxon>
        <taxon>Desulfurobacteriales</taxon>
        <taxon>Desulfurobacteriaceae</taxon>
        <taxon>Phorcysia</taxon>
    </lineage>
</organism>
<dbReference type="EMBL" id="SMFV01000004">
    <property type="protein sequence ID" value="TCK04028.1"/>
    <property type="molecule type" value="Genomic_DNA"/>
</dbReference>
<accession>A0A4R1G8T4</accession>
<gene>
    <name evidence="2" type="ORF">CLV27_1345</name>
</gene>
<sequence>MKGLLHLLILVFTFFSSAVYAENTPPSWCYDRKVVIAYVNGMQVGRVEAEQSLEFLNRYVIRKAYSRLRNFLSENFFAEYEVALLYNYHVGKIDDIVEAYIQLVQEKGMSFEEARETVHLWIMAFQGILQDFSNNAIVSFYLELFSSYLKKRADELLTQNLNTLIRNYQEHREVLQDWLNKGYPILLIPHSQGNFFVNAYAQNNWLTPTDPNAPPPVVKVLHLATPATKTAFENPSESPYYTLEEDLVIAKLVSAAAEHLLNISILPPNTKLACGNTLECIYKLKDFTLHSFTKTYLNPKYPASLSMRNLVLNTVVSFTQTQIEKWYENLIGNVDAEFYEFEKLSLNNRCPICGIDPTSITDRQIDPPRVENLDCSSQTSITASGGYQVTTIIVDVSKVGNNRTLNFYFEPYYVPDSICISHPPGNEIYKRIRIGRNEGTPDLPVIDNFVVNSFFGKDPLKSKVVIIIVGEEPSTAWDFELSCN</sequence>
<protein>
    <submittedName>
        <fullName evidence="2">Uncharacterized protein</fullName>
    </submittedName>
</protein>
<reference evidence="2 3" key="1">
    <citation type="submission" date="2019-03" db="EMBL/GenBank/DDBJ databases">
        <title>Genomic Encyclopedia of Archaeal and Bacterial Type Strains, Phase II (KMG-II): from individual species to whole genera.</title>
        <authorList>
            <person name="Goeker M."/>
        </authorList>
    </citation>
    <scope>NUCLEOTIDE SEQUENCE [LARGE SCALE GENOMIC DNA]</scope>
    <source>
        <strain evidence="2 3">DSM 24425</strain>
    </source>
</reference>
<comment type="caution">
    <text evidence="2">The sequence shown here is derived from an EMBL/GenBank/DDBJ whole genome shotgun (WGS) entry which is preliminary data.</text>
</comment>
<keyword evidence="1" id="KW-0732">Signal</keyword>
<dbReference type="AlphaFoldDB" id="A0A4R1G8T4"/>
<name>A0A4R1G8T4_9BACT</name>
<keyword evidence="3" id="KW-1185">Reference proteome</keyword>
<proteinExistence type="predicted"/>
<dbReference type="RefSeq" id="WP_132527081.1">
    <property type="nucleotide sequence ID" value="NZ_SMFV01000004.1"/>
</dbReference>
<feature type="chain" id="PRO_5020422183" evidence="1">
    <location>
        <begin position="22"/>
        <end position="484"/>
    </location>
</feature>
<dbReference type="Proteomes" id="UP000295777">
    <property type="component" value="Unassembled WGS sequence"/>
</dbReference>
<feature type="signal peptide" evidence="1">
    <location>
        <begin position="1"/>
        <end position="21"/>
    </location>
</feature>
<evidence type="ECO:0000313" key="3">
    <source>
        <dbReference type="Proteomes" id="UP000295777"/>
    </source>
</evidence>
<evidence type="ECO:0000313" key="2">
    <source>
        <dbReference type="EMBL" id="TCK04028.1"/>
    </source>
</evidence>
<evidence type="ECO:0000256" key="1">
    <source>
        <dbReference type="SAM" id="SignalP"/>
    </source>
</evidence>